<keyword evidence="6" id="KW-0256">Endoplasmic reticulum</keyword>
<feature type="region of interest" description="Disordered" evidence="9">
    <location>
        <begin position="244"/>
        <end position="327"/>
    </location>
</feature>
<comment type="caution">
    <text evidence="11">The sequence shown here is derived from an EMBL/GenBank/DDBJ whole genome shotgun (WGS) entry which is preliminary data.</text>
</comment>
<dbReference type="EMBL" id="JAACJJ010000028">
    <property type="protein sequence ID" value="KAF5321017.1"/>
    <property type="molecule type" value="Genomic_DNA"/>
</dbReference>
<keyword evidence="8" id="KW-0687">Ribonucleoprotein</keyword>
<dbReference type="InterPro" id="IPR031545">
    <property type="entry name" value="SRP72_TPR-like"/>
</dbReference>
<evidence type="ECO:0000256" key="3">
    <source>
        <dbReference type="ARBA" id="ARBA00007676"/>
    </source>
</evidence>
<gene>
    <name evidence="11" type="ORF">D9619_002062</name>
</gene>
<keyword evidence="7" id="KW-0733">Signal recognition particle</keyword>
<dbReference type="OrthoDB" id="5421607at2759"/>
<comment type="subcellular location">
    <subcellularLocation>
        <location evidence="2">Cytoplasm</location>
    </subcellularLocation>
    <subcellularLocation>
        <location evidence="1">Endoplasmic reticulum</location>
    </subcellularLocation>
</comment>
<evidence type="ECO:0000256" key="6">
    <source>
        <dbReference type="ARBA" id="ARBA00022824"/>
    </source>
</evidence>
<feature type="compositionally biased region" description="Basic and acidic residues" evidence="9">
    <location>
        <begin position="272"/>
        <end position="282"/>
    </location>
</feature>
<evidence type="ECO:0000256" key="8">
    <source>
        <dbReference type="ARBA" id="ARBA00023274"/>
    </source>
</evidence>
<feature type="compositionally biased region" description="Low complexity" evidence="9">
    <location>
        <begin position="308"/>
        <end position="319"/>
    </location>
</feature>
<name>A0A8H5BCZ4_9AGAR</name>
<sequence length="327" mass="35910">MLGNNRPANAGLNSVHRNMPPKSASKPPVKTTKWPTNKAKPKQPLPTQEILKRLFTSLCAQIDGGHFANAVKTCDKILRLEPKDADALQTKLFLLLQTEQYDPALALIESDADPSRLAYERTYSLYRLQKETEAKDLLEDVKKSKGEDDRGILHLEAQLNYREGAYREAFELYNQLLDTAEPNSEEHSDILTNLQAAQKHLDFIERGYLQALDKLPSSITSTLESNPPPAQQISNIPVIVSSAAEQTRAAPKKVRMRRVPEGVVPGVTPPPDPERWLKKSERSTFGQGRRRKGAGGGGATQGSSVLETPSSAGTPAKSSGGKGKKKK</sequence>
<feature type="region of interest" description="Disordered" evidence="9">
    <location>
        <begin position="1"/>
        <end position="43"/>
    </location>
</feature>
<accession>A0A8H5BCZ4</accession>
<dbReference type="SUPFAM" id="SSF48452">
    <property type="entry name" value="TPR-like"/>
    <property type="match status" value="1"/>
</dbReference>
<evidence type="ECO:0000256" key="5">
    <source>
        <dbReference type="ARBA" id="ARBA00022490"/>
    </source>
</evidence>
<dbReference type="GO" id="GO:0005783">
    <property type="term" value="C:endoplasmic reticulum"/>
    <property type="evidence" value="ECO:0007669"/>
    <property type="project" value="UniProtKB-SubCell"/>
</dbReference>
<dbReference type="Proteomes" id="UP000567179">
    <property type="component" value="Unassembled WGS sequence"/>
</dbReference>
<dbReference type="InterPro" id="IPR011990">
    <property type="entry name" value="TPR-like_helical_dom_sf"/>
</dbReference>
<evidence type="ECO:0000256" key="7">
    <source>
        <dbReference type="ARBA" id="ARBA00023135"/>
    </source>
</evidence>
<dbReference type="PANTHER" id="PTHR14094">
    <property type="entry name" value="SIGNAL RECOGNITION PARTICLE 72"/>
    <property type="match status" value="1"/>
</dbReference>
<evidence type="ECO:0000256" key="4">
    <source>
        <dbReference type="ARBA" id="ARBA00018350"/>
    </source>
</evidence>
<dbReference type="Pfam" id="PF08492">
    <property type="entry name" value="SRP72"/>
    <property type="match status" value="1"/>
</dbReference>
<organism evidence="11 12">
    <name type="scientific">Psilocybe cf. subviscida</name>
    <dbReference type="NCBI Taxonomy" id="2480587"/>
    <lineage>
        <taxon>Eukaryota</taxon>
        <taxon>Fungi</taxon>
        <taxon>Dikarya</taxon>
        <taxon>Basidiomycota</taxon>
        <taxon>Agaricomycotina</taxon>
        <taxon>Agaricomycetes</taxon>
        <taxon>Agaricomycetidae</taxon>
        <taxon>Agaricales</taxon>
        <taxon>Agaricineae</taxon>
        <taxon>Strophariaceae</taxon>
        <taxon>Psilocybe</taxon>
    </lineage>
</organism>
<dbReference type="GO" id="GO:0005786">
    <property type="term" value="C:signal recognition particle, endoplasmic reticulum targeting"/>
    <property type="evidence" value="ECO:0007669"/>
    <property type="project" value="UniProtKB-KW"/>
</dbReference>
<dbReference type="InterPro" id="IPR026270">
    <property type="entry name" value="SRP72"/>
</dbReference>
<dbReference type="GO" id="GO:0006614">
    <property type="term" value="P:SRP-dependent cotranslational protein targeting to membrane"/>
    <property type="evidence" value="ECO:0007669"/>
    <property type="project" value="InterPro"/>
</dbReference>
<feature type="domain" description="Signal recognition particle SRP72 subunit RNA-binding" evidence="10">
    <location>
        <begin position="247"/>
        <end position="285"/>
    </location>
</feature>
<proteinExistence type="inferred from homology"/>
<reference evidence="11 12" key="1">
    <citation type="journal article" date="2020" name="ISME J.">
        <title>Uncovering the hidden diversity of litter-decomposition mechanisms in mushroom-forming fungi.</title>
        <authorList>
            <person name="Floudas D."/>
            <person name="Bentzer J."/>
            <person name="Ahren D."/>
            <person name="Johansson T."/>
            <person name="Persson P."/>
            <person name="Tunlid A."/>
        </authorList>
    </citation>
    <scope>NUCLEOTIDE SEQUENCE [LARGE SCALE GENOMIC DNA]</scope>
    <source>
        <strain evidence="11 12">CBS 101986</strain>
    </source>
</reference>
<dbReference type="GO" id="GO:0043022">
    <property type="term" value="F:ribosome binding"/>
    <property type="evidence" value="ECO:0007669"/>
    <property type="project" value="TreeGrafter"/>
</dbReference>
<keyword evidence="5" id="KW-0963">Cytoplasm</keyword>
<comment type="similarity">
    <text evidence="3">Belongs to the SRP72 family.</text>
</comment>
<evidence type="ECO:0000259" key="10">
    <source>
        <dbReference type="Pfam" id="PF08492"/>
    </source>
</evidence>
<keyword evidence="12" id="KW-1185">Reference proteome</keyword>
<dbReference type="Pfam" id="PF17004">
    <property type="entry name" value="SRP_TPR_like"/>
    <property type="match status" value="1"/>
</dbReference>
<evidence type="ECO:0000256" key="2">
    <source>
        <dbReference type="ARBA" id="ARBA00004496"/>
    </source>
</evidence>
<dbReference type="InterPro" id="IPR013699">
    <property type="entry name" value="Signal_recog_part_SRP72_RNA-bd"/>
</dbReference>
<dbReference type="PANTHER" id="PTHR14094:SF9">
    <property type="entry name" value="SIGNAL RECOGNITION PARTICLE SUBUNIT SRP72"/>
    <property type="match status" value="1"/>
</dbReference>
<evidence type="ECO:0000313" key="12">
    <source>
        <dbReference type="Proteomes" id="UP000567179"/>
    </source>
</evidence>
<dbReference type="GO" id="GO:0008312">
    <property type="term" value="F:7S RNA binding"/>
    <property type="evidence" value="ECO:0007669"/>
    <property type="project" value="InterPro"/>
</dbReference>
<evidence type="ECO:0000256" key="1">
    <source>
        <dbReference type="ARBA" id="ARBA00004240"/>
    </source>
</evidence>
<dbReference type="Gene3D" id="1.25.40.10">
    <property type="entry name" value="Tetratricopeptide repeat domain"/>
    <property type="match status" value="1"/>
</dbReference>
<dbReference type="AlphaFoldDB" id="A0A8H5BCZ4"/>
<evidence type="ECO:0000256" key="9">
    <source>
        <dbReference type="SAM" id="MobiDB-lite"/>
    </source>
</evidence>
<protein>
    <recommendedName>
        <fullName evidence="4">Signal recognition particle subunit SRP72</fullName>
    </recommendedName>
</protein>
<evidence type="ECO:0000313" key="11">
    <source>
        <dbReference type="EMBL" id="KAF5321017.1"/>
    </source>
</evidence>